<dbReference type="EMBL" id="JAOYOD010000001">
    <property type="protein sequence ID" value="MCV9385726.1"/>
    <property type="molecule type" value="Genomic_DNA"/>
</dbReference>
<feature type="domain" description="Outer membrane protein beta-barrel" evidence="1">
    <location>
        <begin position="21"/>
        <end position="153"/>
    </location>
</feature>
<dbReference type="InterPro" id="IPR025665">
    <property type="entry name" value="Beta-barrel_OMP_2"/>
</dbReference>
<dbReference type="Proteomes" id="UP001300692">
    <property type="component" value="Unassembled WGS sequence"/>
</dbReference>
<protein>
    <submittedName>
        <fullName evidence="2">PorT family protein</fullName>
    </submittedName>
</protein>
<proteinExistence type="predicted"/>
<sequence>MRIPVLLLIIGLCGGSCLGQRANVGVKGGVNIQNAFFDFSSISNNYHVGPVFKYDASKRTSFSVEGLYSTQTWKGYEKGLSTESIQVPVVMKYFIKKPIYIQGGAQGSVLLNKKDDAGKLPLENNEISYAYLGGVGIGLPSGFDLSLRYLHPVEQTQFNTSLLQVSLAFDIY</sequence>
<dbReference type="Pfam" id="PF13568">
    <property type="entry name" value="OMP_b-brl_2"/>
    <property type="match status" value="1"/>
</dbReference>
<gene>
    <name evidence="2" type="ORF">N7U62_03585</name>
</gene>
<reference evidence="2 3" key="1">
    <citation type="submission" date="2022-10" db="EMBL/GenBank/DDBJ databases">
        <title>Comparative genomics and taxonomic characterization of three novel marine species of genus Reichenbachiella exhibiting antioxidant and polysaccharide degradation activities.</title>
        <authorList>
            <person name="Muhammad N."/>
            <person name="Lee Y.-J."/>
            <person name="Ko J."/>
            <person name="Kim S.-G."/>
        </authorList>
    </citation>
    <scope>NUCLEOTIDE SEQUENCE [LARGE SCALE GENOMIC DNA]</scope>
    <source>
        <strain evidence="2 3">ABR2-5</strain>
    </source>
</reference>
<name>A0ABT3CQ79_9BACT</name>
<dbReference type="RefSeq" id="WP_264136509.1">
    <property type="nucleotide sequence ID" value="NZ_JAOYOD010000001.1"/>
</dbReference>
<evidence type="ECO:0000259" key="1">
    <source>
        <dbReference type="Pfam" id="PF13568"/>
    </source>
</evidence>
<evidence type="ECO:0000313" key="2">
    <source>
        <dbReference type="EMBL" id="MCV9385726.1"/>
    </source>
</evidence>
<accession>A0ABT3CQ79</accession>
<keyword evidence="3" id="KW-1185">Reference proteome</keyword>
<comment type="caution">
    <text evidence="2">The sequence shown here is derived from an EMBL/GenBank/DDBJ whole genome shotgun (WGS) entry which is preliminary data.</text>
</comment>
<organism evidence="2 3">
    <name type="scientific">Reichenbachiella ulvae</name>
    <dbReference type="NCBI Taxonomy" id="2980104"/>
    <lineage>
        <taxon>Bacteria</taxon>
        <taxon>Pseudomonadati</taxon>
        <taxon>Bacteroidota</taxon>
        <taxon>Cytophagia</taxon>
        <taxon>Cytophagales</taxon>
        <taxon>Reichenbachiellaceae</taxon>
        <taxon>Reichenbachiella</taxon>
    </lineage>
</organism>
<evidence type="ECO:0000313" key="3">
    <source>
        <dbReference type="Proteomes" id="UP001300692"/>
    </source>
</evidence>